<dbReference type="InterPro" id="IPR050525">
    <property type="entry name" value="ECM_Assembly_Org"/>
</dbReference>
<feature type="domain" description="VWFA" evidence="1">
    <location>
        <begin position="2423"/>
        <end position="2593"/>
    </location>
</feature>
<feature type="domain" description="VWFA" evidence="1">
    <location>
        <begin position="434"/>
        <end position="609"/>
    </location>
</feature>
<dbReference type="PANTHER" id="PTHR24020">
    <property type="entry name" value="COLLAGEN ALPHA"/>
    <property type="match status" value="1"/>
</dbReference>
<reference evidence="2 3" key="1">
    <citation type="submission" date="2021-06" db="EMBL/GenBank/DDBJ databases">
        <authorList>
            <person name="Palmer J.M."/>
        </authorList>
    </citation>
    <scope>NUCLEOTIDE SEQUENCE [LARGE SCALE GENOMIC DNA]</scope>
    <source>
        <strain evidence="2 3">AS_MEX2019</strain>
        <tissue evidence="2">Muscle</tissue>
    </source>
</reference>
<organism evidence="2 3">
    <name type="scientific">Ameca splendens</name>
    <dbReference type="NCBI Taxonomy" id="208324"/>
    <lineage>
        <taxon>Eukaryota</taxon>
        <taxon>Metazoa</taxon>
        <taxon>Chordata</taxon>
        <taxon>Craniata</taxon>
        <taxon>Vertebrata</taxon>
        <taxon>Euteleostomi</taxon>
        <taxon>Actinopterygii</taxon>
        <taxon>Neopterygii</taxon>
        <taxon>Teleostei</taxon>
        <taxon>Neoteleostei</taxon>
        <taxon>Acanthomorphata</taxon>
        <taxon>Ovalentaria</taxon>
        <taxon>Atherinomorphae</taxon>
        <taxon>Cyprinodontiformes</taxon>
        <taxon>Goodeidae</taxon>
        <taxon>Ameca</taxon>
    </lineage>
</organism>
<protein>
    <recommendedName>
        <fullName evidence="1">VWFA domain-containing protein</fullName>
    </recommendedName>
</protein>
<evidence type="ECO:0000313" key="3">
    <source>
        <dbReference type="Proteomes" id="UP001469553"/>
    </source>
</evidence>
<feature type="non-terminal residue" evidence="2">
    <location>
        <position position="2686"/>
    </location>
</feature>
<feature type="domain" description="VWFA" evidence="1">
    <location>
        <begin position="2028"/>
        <end position="2200"/>
    </location>
</feature>
<dbReference type="PROSITE" id="PS50234">
    <property type="entry name" value="VWFA"/>
    <property type="match status" value="14"/>
</dbReference>
<dbReference type="InterPro" id="IPR002035">
    <property type="entry name" value="VWF_A"/>
</dbReference>
<feature type="domain" description="VWFA" evidence="1">
    <location>
        <begin position="837"/>
        <end position="1009"/>
    </location>
</feature>
<proteinExistence type="predicted"/>
<comment type="caution">
    <text evidence="2">The sequence shown here is derived from an EMBL/GenBank/DDBJ whole genome shotgun (WGS) entry which is preliminary data.</text>
</comment>
<dbReference type="PRINTS" id="PR00453">
    <property type="entry name" value="VWFADOMAIN"/>
</dbReference>
<gene>
    <name evidence="2" type="ORF">AMECASPLE_010612</name>
</gene>
<dbReference type="Proteomes" id="UP001469553">
    <property type="component" value="Unassembled WGS sequence"/>
</dbReference>
<feature type="domain" description="VWFA" evidence="1">
    <location>
        <begin position="2614"/>
        <end position="2686"/>
    </location>
</feature>
<keyword evidence="3" id="KW-1185">Reference proteome</keyword>
<dbReference type="InterPro" id="IPR036465">
    <property type="entry name" value="vWFA_dom_sf"/>
</dbReference>
<sequence length="2686" mass="295929">MGQENFEHVRTFLYTLIKSLHQVGGGRFKFALTQYNSRPQTEFHLNTYPTMQDILEHIKAMSYRGGGTRTGLGLEFLIRTHLTSASGSRAAEGVAQVVVVLTDGRSQDDVGEPAKVLQMAGVQVFAVGVQDAVDWELREMASQPQETHVFNVDSFLKLRDIIQDLVVSICGAVTRVGGTPLVNEAPVAGQGTEPVEPQQSGHQQLELRTYWEVPELKHLKSKQEKVSAPDSADLIFLIDGSQNVGAANFPYVRDWVTRVIERLSVGRDEIRVALVQYDNDPEIKFFLNSYYEKSSILEAVKGLTYSGGDESNLGAALEEVAESLLRESAGGRAEEGAPQVLVIISATVSSDDTGAGHRALMRAGVVTLGVPIGDDAAADLEEVATDKSFVLKADSFRTLTTTDDPLIGYITGLAMRSIIFENEFAEVVTVGRRDIIFLIDSTMGTAVINNVREFIRRFVSTREIGPDAVQVGIAQFTTDPRLVMDLNGHGTKESLIAGLTALRPRQGQNINIGAALNFVQQSMLKADKGSRLSQGVPQLVMLIVSKKSSDSVEGPAQALQRMGVLTLAAGSRAAAEEELNKIAFSDRVVFMAKDFRQLFRNGREITDALSTLSGTVVIETPTDPVLEITTVQTQRVFRDIVFLVDGSNYIGSNNLPFVRDLMINIVNQLDISPDRVQIGLMQFAEQPRIEFYLNTYNNKQDVVDKISQLRLTGGSVLNTGAAMNYAMNNMFQTTAGSRKLQKAVQVLILITGGPPQDNARSEADRLALENILTFTVSSGQADKEEMQKIAFVPNLAYHERSFSDLPAMADVIMPSLITTVGDISVDETEGLSGAERDVAFLIDGTDSVRADFPYIRDFILKVIEPLDIGIDRVRVTVVQHSERPTPVFYLNTYQTREEVIRAVRGMVLAGGRSLNTGAALRYMKATAMSDSHGSRAAQNVPQFLIVLAADRSMDSVKEPAGELKTDGVVPFGVGVKNADKRQIEAISHNPSFAFNVKEFSELGTIPPKVNTYVTLPKDQLAVTLQQVQNDAVERDIVFLLDGSDNTRDGFTDIKRFVKLIVEHLYVDRGLDRVSVVQFADSTKVNFHLNSHKTKNDNLNAIDNLAHKGGRRLNVGAALQFVRHRVFTSSMGSRRLEGVPQILIILTSKPSADSVKGPAFALQEHEIVAVGVGVGDANLADLEMIAFKPGFIYKVTDFSKLNLIQTQVLAALNIHKDNQETKNGISDLVVDPFSNKRDIVFLLDGSDDSRNGLPAFREFVRRMAEELDVGEGSVRLAVVQYSDDATAYFNLRTHKTRKAVIYAIRALRHKGGKTRNTGAALQFVQNHVFSASSGSRHLERVPQVLVLLTGGASSDDVSKAALDLKQIAVFSFAIGMKTADQEELEKISSSSRFLFYFPVFSELLSIQPEVAAFIKTEIQIQPPFGVVELESPERDIVFLLDGSDDALSGFPAMKTFVQQVVETLSVGENKDRVSVAQYSQDEQTHFSLNTYMDKQDVLNAVRQLNHKGGQPRNTGAALDHVRRNAFAESSGSRCKEGVPQILILLTGGRSRDDVTRAAADLKKEKIVPFCVGTKTADILELQTIAHNPSYAFSVLTFDDIGSIHQQLVSLVKRVPRQQLREKALSVLGSTQQREFMQRDIVFLLDSSDEMLRDFILVRGFVEQMVEKLKVDERQDQVSVVQYSNEPSVEFLLNTYKTQQSVADRLKNLSHKGGSLRNTGTALNYIKENVFTTSSGSRHQQGVLQTLVLLTSGRSSDDVRNAVANLKEIGVMMFVVGIKNADILEMQSISQEASHAYLTVDSSDMSDIEQQILSSIEKSEKYVATTVSHDPSSRDVVFLIDGSDDSQRRFPDIIDFISRLVTDLSIGINRDRVAVVQYSNTAEINFNLSRYVTKDDVLQAVYRLTHKGGYPKNIGAALQYVKDYAFTPESGSRIQQGAPQILILLSGGRSGDDIRTSVKMLKEMGVTIVAIGTSDADTLELQTISHEPKYALSVTDYEELSTVEQDVWSLLREISHHVVHSIDFDSKKSDVVFLIDGSYDSRNGFEEIRAFISKIVENLNVSHNGDQVAVVQYSRDATANFYLNSYSSKNDVLSSIRTMRHKLGRPLNIGKALEFVRDQVFAASAGGRGVDLASQYLYLFSGGRSGDDVRAPAQMLKAKGITTLTIGTKNADTLEMQTISYTPGHYFYVLNYDNLQSIYTTVETKLRDSQETTEFPTESSEAVEADLQKADIVFLLDGSDNMQPNERLILEFVIDFVKKLEIGPSKAQVALVQYSTEPTTNFVLNKYSVKEDALNHLSIVKLKGGDTVNTGRAIDFVKNTVFTASSGSRVKQGVPQVLILASGKKSEDDVFDPVERLKNAGIALFAVGVNTADRVEMEQLAPGAWYFVKESSDFPVVRQQVLAVTATSRGSMSPGVGSTSTVKRDIVFLIDGTDDVRSRFSNIREFIANLVQNFNQQQDKVAVVQYSNNAEISFGLNAYTTKADVLQHIARLKPKGGRPQYIGAALQFVKDNVFVSKAGGRHNESAKQILVVLAGGRSRDSPRGPARALKAGGVVIFAIGSRQSNSAEMQAISSDSNYTYSVPDFQNLPRIQQILMRHFSGMKSQEATEVDTAKKDIVFLLDGSDGTRNGFPAMRDFVEKVVEKLNIGENKDRVSVVQFSRDAEVHFYLNTYNTREDIVDAIRGLRHR</sequence>
<feature type="domain" description="VWFA" evidence="1">
    <location>
        <begin position="2229"/>
        <end position="2378"/>
    </location>
</feature>
<dbReference type="Gene3D" id="3.40.50.410">
    <property type="entry name" value="von Willebrand factor, type A domain"/>
    <property type="match status" value="14"/>
</dbReference>
<dbReference type="SMART" id="SM00327">
    <property type="entry name" value="VWA"/>
    <property type="match status" value="13"/>
</dbReference>
<feature type="domain" description="VWFA" evidence="1">
    <location>
        <begin position="1833"/>
        <end position="2005"/>
    </location>
</feature>
<accession>A0ABV0Y0G8</accession>
<feature type="domain" description="VWFA" evidence="1">
    <location>
        <begin position="1434"/>
        <end position="1606"/>
    </location>
</feature>
<feature type="domain" description="VWFA" evidence="1">
    <location>
        <begin position="1237"/>
        <end position="1409"/>
    </location>
</feature>
<dbReference type="EMBL" id="JAHRIP010019428">
    <property type="protein sequence ID" value="MEQ2287263.1"/>
    <property type="molecule type" value="Genomic_DNA"/>
</dbReference>
<name>A0ABV0Y0G8_9TELE</name>
<evidence type="ECO:0000313" key="2">
    <source>
        <dbReference type="EMBL" id="MEQ2287263.1"/>
    </source>
</evidence>
<evidence type="ECO:0000259" key="1">
    <source>
        <dbReference type="PROSITE" id="PS50234"/>
    </source>
</evidence>
<feature type="domain" description="VWFA" evidence="1">
    <location>
        <begin position="233"/>
        <end position="410"/>
    </location>
</feature>
<dbReference type="Pfam" id="PF00092">
    <property type="entry name" value="VWA"/>
    <property type="match status" value="14"/>
</dbReference>
<feature type="domain" description="VWFA" evidence="1">
    <location>
        <begin position="1638"/>
        <end position="1810"/>
    </location>
</feature>
<feature type="domain" description="VWFA" evidence="1">
    <location>
        <begin position="639"/>
        <end position="816"/>
    </location>
</feature>
<feature type="domain" description="VWFA" evidence="1">
    <location>
        <begin position="1035"/>
        <end position="1207"/>
    </location>
</feature>
<dbReference type="SUPFAM" id="SSF53300">
    <property type="entry name" value="vWA-like"/>
    <property type="match status" value="14"/>
</dbReference>
<dbReference type="PANTHER" id="PTHR24020:SF86">
    <property type="entry name" value="COLLAGEN, TYPE VI, ALPHA 4"/>
    <property type="match status" value="1"/>
</dbReference>
<feature type="domain" description="VWFA" evidence="1">
    <location>
        <begin position="1"/>
        <end position="165"/>
    </location>
</feature>